<evidence type="ECO:0000259" key="10">
    <source>
        <dbReference type="Pfam" id="PF04577"/>
    </source>
</evidence>
<evidence type="ECO:0000313" key="11">
    <source>
        <dbReference type="EMBL" id="KAE8009244.1"/>
    </source>
</evidence>
<keyword evidence="7" id="KW-0325">Glycoprotein</keyword>
<evidence type="ECO:0000256" key="1">
    <source>
        <dbReference type="ARBA" id="ARBA00004323"/>
    </source>
</evidence>
<dbReference type="InterPro" id="IPR049625">
    <property type="entry name" value="Glyco_transf_61_cat"/>
</dbReference>
<keyword evidence="3" id="KW-0808">Transferase</keyword>
<accession>A0A5N6QQE0</accession>
<sequence>MTKAPPVLDRTTGTGAGTSPISDKAHRLKHHHQRTPSPFSFYSPKLSVYILSTCVLLFILFHIQYSLHTPPSSPSPSWSLTRQWQRVINTSAYCNSSELKSMADLLRRSVTFLPLKDLRYAQAALQGHTWFMSSMYDSHEEGEVQFQQFPSESSQGRLLCMKGRDKHDGSWNSYALAWPETLPLNATFMKGLTFVSYNHYNYDNIWHGLSAMATFDGRQPYVEGFEGVGDDDQPVCFEKSVVMRHNEGGMSRERRMEAYDLMRCKARVYCNVSLEGRLADVNGRGVPVIGITMFMRTGPRSFRNETAVVGIFQRECAKMDGCRLMVAYSHNLSFCEQVKVMSWTDILVSPHGAQLTNMFLMDRNSSVMEFFPKGWLKLAGVGQFVYQWIASWSGMRHQGAWRDPNGDKCPFPEDDRRCMSIFKSGKIGCNETYFGEWARNVLNEVKARKVDELASKKNTTTSSGCTCS</sequence>
<evidence type="ECO:0000313" key="12">
    <source>
        <dbReference type="Proteomes" id="UP000327013"/>
    </source>
</evidence>
<evidence type="ECO:0000256" key="9">
    <source>
        <dbReference type="SAM" id="Phobius"/>
    </source>
</evidence>
<evidence type="ECO:0000256" key="6">
    <source>
        <dbReference type="ARBA" id="ARBA00023136"/>
    </source>
</evidence>
<evidence type="ECO:0000256" key="5">
    <source>
        <dbReference type="ARBA" id="ARBA00022989"/>
    </source>
</evidence>
<dbReference type="OrthoDB" id="529273at2759"/>
<dbReference type="PANTHER" id="PTHR20961:SF38">
    <property type="entry name" value="PROTEIN O-LINKED-MANNOSE BETA-1,4-N-ACETYLGLUCOSAMINYLTRANSFERASE 2"/>
    <property type="match status" value="1"/>
</dbReference>
<organism evidence="11 12">
    <name type="scientific">Carpinus fangiana</name>
    <dbReference type="NCBI Taxonomy" id="176857"/>
    <lineage>
        <taxon>Eukaryota</taxon>
        <taxon>Viridiplantae</taxon>
        <taxon>Streptophyta</taxon>
        <taxon>Embryophyta</taxon>
        <taxon>Tracheophyta</taxon>
        <taxon>Spermatophyta</taxon>
        <taxon>Magnoliopsida</taxon>
        <taxon>eudicotyledons</taxon>
        <taxon>Gunneridae</taxon>
        <taxon>Pentapetalae</taxon>
        <taxon>rosids</taxon>
        <taxon>fabids</taxon>
        <taxon>Fagales</taxon>
        <taxon>Betulaceae</taxon>
        <taxon>Carpinus</taxon>
    </lineage>
</organism>
<comment type="subcellular location">
    <subcellularLocation>
        <location evidence="1">Golgi apparatus membrane</location>
        <topology evidence="1">Single-pass type II membrane protein</topology>
    </subcellularLocation>
</comment>
<keyword evidence="2" id="KW-0328">Glycosyltransferase</keyword>
<proteinExistence type="predicted"/>
<dbReference type="Pfam" id="PF04577">
    <property type="entry name" value="Glyco_transf_61"/>
    <property type="match status" value="1"/>
</dbReference>
<feature type="compositionally biased region" description="Polar residues" evidence="8">
    <location>
        <begin position="11"/>
        <end position="21"/>
    </location>
</feature>
<evidence type="ECO:0000256" key="3">
    <source>
        <dbReference type="ARBA" id="ARBA00022679"/>
    </source>
</evidence>
<reference evidence="11 12" key="1">
    <citation type="submission" date="2019-06" db="EMBL/GenBank/DDBJ databases">
        <title>A chromosomal-level reference genome of Carpinus fangiana (Coryloideae, Betulaceae).</title>
        <authorList>
            <person name="Yang X."/>
            <person name="Wang Z."/>
            <person name="Zhang L."/>
            <person name="Hao G."/>
            <person name="Liu J."/>
            <person name="Yang Y."/>
        </authorList>
    </citation>
    <scope>NUCLEOTIDE SEQUENCE [LARGE SCALE GENOMIC DNA]</scope>
    <source>
        <strain evidence="11">Cfa_2016G</strain>
        <tissue evidence="11">Leaf</tissue>
    </source>
</reference>
<dbReference type="Proteomes" id="UP000327013">
    <property type="component" value="Chromosome 2"/>
</dbReference>
<dbReference type="GO" id="GO:0016763">
    <property type="term" value="F:pentosyltransferase activity"/>
    <property type="evidence" value="ECO:0007669"/>
    <property type="project" value="UniProtKB-ARBA"/>
</dbReference>
<dbReference type="EMBL" id="CM017322">
    <property type="protein sequence ID" value="KAE8009244.1"/>
    <property type="molecule type" value="Genomic_DNA"/>
</dbReference>
<evidence type="ECO:0000256" key="7">
    <source>
        <dbReference type="ARBA" id="ARBA00023180"/>
    </source>
</evidence>
<gene>
    <name evidence="11" type="ORF">FH972_005693</name>
</gene>
<evidence type="ECO:0000256" key="8">
    <source>
        <dbReference type="SAM" id="MobiDB-lite"/>
    </source>
</evidence>
<feature type="region of interest" description="Disordered" evidence="8">
    <location>
        <begin position="1"/>
        <end position="29"/>
    </location>
</feature>
<evidence type="ECO:0000256" key="2">
    <source>
        <dbReference type="ARBA" id="ARBA00022676"/>
    </source>
</evidence>
<dbReference type="PANTHER" id="PTHR20961">
    <property type="entry name" value="GLYCOSYLTRANSFERASE"/>
    <property type="match status" value="1"/>
</dbReference>
<evidence type="ECO:0000256" key="4">
    <source>
        <dbReference type="ARBA" id="ARBA00022692"/>
    </source>
</evidence>
<dbReference type="AlphaFoldDB" id="A0A5N6QQE0"/>
<dbReference type="GO" id="GO:0000139">
    <property type="term" value="C:Golgi membrane"/>
    <property type="evidence" value="ECO:0007669"/>
    <property type="project" value="UniProtKB-SubCell"/>
</dbReference>
<feature type="transmembrane region" description="Helical" evidence="9">
    <location>
        <begin position="46"/>
        <end position="67"/>
    </location>
</feature>
<name>A0A5N6QQE0_9ROSI</name>
<keyword evidence="6 9" id="KW-0472">Membrane</keyword>
<dbReference type="InterPro" id="IPR007657">
    <property type="entry name" value="Glycosyltransferase_61"/>
</dbReference>
<feature type="domain" description="Glycosyltransferase 61 catalytic" evidence="10">
    <location>
        <begin position="294"/>
        <end position="368"/>
    </location>
</feature>
<keyword evidence="12" id="KW-1185">Reference proteome</keyword>
<keyword evidence="5 9" id="KW-1133">Transmembrane helix</keyword>
<keyword evidence="4 9" id="KW-0812">Transmembrane</keyword>
<protein>
    <recommendedName>
        <fullName evidence="10">Glycosyltransferase 61 catalytic domain-containing protein</fullName>
    </recommendedName>
</protein>